<dbReference type="SUPFAM" id="SSF82771">
    <property type="entry name" value="GIY-YIG endonuclease"/>
    <property type="match status" value="1"/>
</dbReference>
<dbReference type="Proteomes" id="UP000509302">
    <property type="component" value="Chromosome"/>
</dbReference>
<dbReference type="Gene3D" id="3.40.1440.10">
    <property type="entry name" value="GIY-YIG endonuclease"/>
    <property type="match status" value="1"/>
</dbReference>
<dbReference type="GO" id="GO:0003676">
    <property type="term" value="F:nucleic acid binding"/>
    <property type="evidence" value="ECO:0007669"/>
    <property type="project" value="InterPro"/>
</dbReference>
<proteinExistence type="predicted"/>
<dbReference type="GO" id="GO:0009432">
    <property type="term" value="P:SOS response"/>
    <property type="evidence" value="ECO:0007669"/>
    <property type="project" value="UniProtKB-KW"/>
</dbReference>
<dbReference type="Gene3D" id="3.30.420.10">
    <property type="entry name" value="Ribonuclease H-like superfamily/Ribonuclease H"/>
    <property type="match status" value="1"/>
</dbReference>
<dbReference type="CDD" id="cd06127">
    <property type="entry name" value="DEDDh"/>
    <property type="match status" value="1"/>
</dbReference>
<evidence type="ECO:0000256" key="7">
    <source>
        <dbReference type="ARBA" id="ARBA00025483"/>
    </source>
</evidence>
<comment type="subunit">
    <text evidence="8">DNA polymerase III contains a core (composed of alpha, epsilon and theta chains) that associates with a tau subunit. This core dimerizes to form the POLIII' complex. PolIII' associates with the gamma complex (composed of gamma, delta, delta', psi and chi chains) and with the beta chain to form the complete DNA polymerase III complex.</text>
</comment>
<evidence type="ECO:0000313" key="14">
    <source>
        <dbReference type="Proteomes" id="UP000509302"/>
    </source>
</evidence>
<evidence type="ECO:0000256" key="5">
    <source>
        <dbReference type="ARBA" id="ARBA00023204"/>
    </source>
</evidence>
<reference evidence="13 14" key="1">
    <citation type="journal article" date="2006" name="Int. J. Syst. Evol. Microbiol.">
        <title>Costertonia aggregata gen. nov., sp. nov., a mesophilic marine bacterium of the family Flavobacteriaceae, isolated from a mature biofilm.</title>
        <authorList>
            <person name="Kwon K.K."/>
            <person name="Lee Y.K."/>
            <person name="Lee H.K."/>
        </authorList>
    </citation>
    <scope>NUCLEOTIDE SEQUENCE [LARGE SCALE GENOMIC DNA]</scope>
    <source>
        <strain evidence="13 14">KCCM 42265</strain>
    </source>
</reference>
<dbReference type="CDD" id="cd10434">
    <property type="entry name" value="GIY-YIG_UvrC_Cho"/>
    <property type="match status" value="1"/>
</dbReference>
<keyword evidence="4" id="KW-0267">Excision nuclease</keyword>
<evidence type="ECO:0000256" key="2">
    <source>
        <dbReference type="ARBA" id="ARBA00022769"/>
    </source>
</evidence>
<evidence type="ECO:0000256" key="3">
    <source>
        <dbReference type="ARBA" id="ARBA00022801"/>
    </source>
</evidence>
<dbReference type="KEGG" id="cagg:HYG79_14820"/>
<dbReference type="Pfam" id="PF01541">
    <property type="entry name" value="GIY-YIG"/>
    <property type="match status" value="1"/>
</dbReference>
<evidence type="ECO:0000256" key="9">
    <source>
        <dbReference type="ARBA" id="ARBA00040756"/>
    </source>
</evidence>
<dbReference type="SUPFAM" id="SSF53098">
    <property type="entry name" value="Ribonuclease H-like"/>
    <property type="match status" value="1"/>
</dbReference>
<dbReference type="Pfam" id="PF00929">
    <property type="entry name" value="RNase_T"/>
    <property type="match status" value="1"/>
</dbReference>
<dbReference type="InterPro" id="IPR035901">
    <property type="entry name" value="GIY-YIG_endonuc_sf"/>
</dbReference>
<evidence type="ECO:0000256" key="1">
    <source>
        <dbReference type="ARBA" id="ARBA00022763"/>
    </source>
</evidence>
<dbReference type="SMART" id="SM00465">
    <property type="entry name" value="GIYc"/>
    <property type="match status" value="1"/>
</dbReference>
<dbReference type="InterPro" id="IPR047296">
    <property type="entry name" value="GIY-YIG_UvrC_Cho"/>
</dbReference>
<evidence type="ECO:0000256" key="8">
    <source>
        <dbReference type="ARBA" id="ARBA00026073"/>
    </source>
</evidence>
<dbReference type="FunFam" id="3.30.420.10:FF:000045">
    <property type="entry name" value="3'-5' exonuclease DinG"/>
    <property type="match status" value="1"/>
</dbReference>
<dbReference type="InterPro" id="IPR012337">
    <property type="entry name" value="RNaseH-like_sf"/>
</dbReference>
<evidence type="ECO:0000259" key="12">
    <source>
        <dbReference type="PROSITE" id="PS50164"/>
    </source>
</evidence>
<dbReference type="PANTHER" id="PTHR30562">
    <property type="entry name" value="UVRC/OXIDOREDUCTASE"/>
    <property type="match status" value="1"/>
</dbReference>
<keyword evidence="1" id="KW-0227">DNA damage</keyword>
<dbReference type="InterPro" id="IPR036397">
    <property type="entry name" value="RNaseH_sf"/>
</dbReference>
<dbReference type="SMART" id="SM00479">
    <property type="entry name" value="EXOIII"/>
    <property type="match status" value="1"/>
</dbReference>
<evidence type="ECO:0000256" key="11">
    <source>
        <dbReference type="ARBA" id="ARBA00042732"/>
    </source>
</evidence>
<evidence type="ECO:0000256" key="4">
    <source>
        <dbReference type="ARBA" id="ARBA00022881"/>
    </source>
</evidence>
<accession>A0A7H9AT06</accession>
<gene>
    <name evidence="13" type="ORF">HYG79_14820</name>
</gene>
<dbReference type="PANTHER" id="PTHR30562:SF10">
    <property type="entry name" value="EXCINUCLEASE CHO"/>
    <property type="match status" value="1"/>
</dbReference>
<dbReference type="GO" id="GO:0004527">
    <property type="term" value="F:exonuclease activity"/>
    <property type="evidence" value="ECO:0007669"/>
    <property type="project" value="UniProtKB-ARBA"/>
</dbReference>
<keyword evidence="14" id="KW-1185">Reference proteome</keyword>
<comment type="function">
    <text evidence="7">DNA polymerase III is a complex, multichain enzyme responsible for most of the replicative synthesis in bacteria. The epsilon subunit contain the editing function and is a proofreading 3'-5' exonuclease.</text>
</comment>
<keyword evidence="3" id="KW-0378">Hydrolase</keyword>
<evidence type="ECO:0000256" key="6">
    <source>
        <dbReference type="ARBA" id="ARBA00023236"/>
    </source>
</evidence>
<dbReference type="InterPro" id="IPR000305">
    <property type="entry name" value="GIY-YIG_endonuc"/>
</dbReference>
<dbReference type="RefSeq" id="WP_179242845.1">
    <property type="nucleotide sequence ID" value="NZ_CP058595.1"/>
</dbReference>
<dbReference type="InterPro" id="IPR013520">
    <property type="entry name" value="Ribonucl_H"/>
</dbReference>
<keyword evidence="6" id="KW-0742">SOS response</keyword>
<dbReference type="PROSITE" id="PS50164">
    <property type="entry name" value="GIY_YIG"/>
    <property type="match status" value="1"/>
</dbReference>
<evidence type="ECO:0000256" key="10">
    <source>
        <dbReference type="ARBA" id="ARBA00042138"/>
    </source>
</evidence>
<feature type="domain" description="GIY-YIG" evidence="12">
    <location>
        <begin position="201"/>
        <end position="277"/>
    </location>
</feature>
<dbReference type="GO" id="GO:0006289">
    <property type="term" value="P:nucleotide-excision repair"/>
    <property type="evidence" value="ECO:0007669"/>
    <property type="project" value="InterPro"/>
</dbReference>
<dbReference type="InterPro" id="IPR050066">
    <property type="entry name" value="UvrABC_protein_C"/>
</dbReference>
<protein>
    <recommendedName>
        <fullName evidence="9">Excinuclease cho</fullName>
    </recommendedName>
    <alternativeName>
        <fullName evidence="11">Endonuclease cho</fullName>
    </alternativeName>
    <alternativeName>
        <fullName evidence="10">UvrC homolog protein</fullName>
    </alternativeName>
</protein>
<evidence type="ECO:0000313" key="13">
    <source>
        <dbReference type="EMBL" id="QLG46566.1"/>
    </source>
</evidence>
<dbReference type="EMBL" id="CP058595">
    <property type="protein sequence ID" value="QLG46566.1"/>
    <property type="molecule type" value="Genomic_DNA"/>
</dbReference>
<dbReference type="GO" id="GO:0009380">
    <property type="term" value="C:excinuclease repair complex"/>
    <property type="evidence" value="ECO:0007669"/>
    <property type="project" value="TreeGrafter"/>
</dbReference>
<dbReference type="AlphaFoldDB" id="A0A7H9AT06"/>
<organism evidence="13 14">
    <name type="scientific">Costertonia aggregata</name>
    <dbReference type="NCBI Taxonomy" id="343403"/>
    <lineage>
        <taxon>Bacteria</taxon>
        <taxon>Pseudomonadati</taxon>
        <taxon>Bacteroidota</taxon>
        <taxon>Flavobacteriia</taxon>
        <taxon>Flavobacteriales</taxon>
        <taxon>Flavobacteriaceae</taxon>
        <taxon>Costertonia</taxon>
    </lineage>
</organism>
<keyword evidence="2" id="KW-0228">DNA excision</keyword>
<keyword evidence="5" id="KW-0234">DNA repair</keyword>
<name>A0A7H9AT06_9FLAO</name>
<sequence>MERQRTFAVVNLKTTGKSIRNNRITEIAIVRIEDGAIAEKFVSLVNPEQHIPEYMTKLNGIDDEMVLDRPNFAEIAEKVDLLTHNAIVVAHDVSFVYYVLRSEFRYLGYNYERPKLCTVRLAKRLIPNLLSYKLENLCGTQGIPLIDRRAEAATNATVVLFQRLLLLDDDFKVIDMALKTNKPKIKLPTHIGNGQFEKLPENPGVYKFQGSDGEIIYIGKAKNIKKRVLSHFQSNLPKEVELCSQTFSIDFELSGSELVALLLESDLIKKHTPEYNSVQKKNYIAYHIKSYRNKKGILQLTVEECPAIYEPTELFFTKGAAKKKLEVLCEKFSLCPKFTGLQRKKGKCNHVKFPNCAGVCNSEEEIGNYNKRAQSAFASLKANTDSYLIQNKGRKLGEASFVVVLDGVYQGFGFADISQQICSIDEMVDLITPRKQTYHTMQILNAYRKNHPSRILNLKMANYR</sequence>